<evidence type="ECO:0000313" key="11">
    <source>
        <dbReference type="Proteomes" id="UP000030745"/>
    </source>
</evidence>
<dbReference type="EMBL" id="KK583197">
    <property type="protein sequence ID" value="KDO31833.1"/>
    <property type="molecule type" value="Genomic_DNA"/>
</dbReference>
<evidence type="ECO:0000256" key="6">
    <source>
        <dbReference type="ARBA" id="ARBA00023315"/>
    </source>
</evidence>
<keyword evidence="6 8" id="KW-0012">Acyltransferase</keyword>
<feature type="transmembrane region" description="Helical" evidence="8">
    <location>
        <begin position="178"/>
        <end position="202"/>
    </location>
</feature>
<dbReference type="Pfam" id="PF01529">
    <property type="entry name" value="DHHC"/>
    <property type="match status" value="1"/>
</dbReference>
<keyword evidence="5 8" id="KW-0472">Membrane</keyword>
<evidence type="ECO:0000256" key="7">
    <source>
        <dbReference type="ARBA" id="ARBA00038298"/>
    </source>
</evidence>
<dbReference type="OMA" id="KCIGKRT"/>
<dbReference type="PROSITE" id="PS50216">
    <property type="entry name" value="DHHC"/>
    <property type="match status" value="1"/>
</dbReference>
<dbReference type="PANTHER" id="PTHR22883:SF23">
    <property type="entry name" value="PALMITOYLTRANSFERASE ZDHHC6"/>
    <property type="match status" value="1"/>
</dbReference>
<dbReference type="InterPro" id="IPR001594">
    <property type="entry name" value="Palmitoyltrfase_DHHC"/>
</dbReference>
<comment type="catalytic activity">
    <reaction evidence="8">
        <text>L-cysteinyl-[protein] + hexadecanoyl-CoA = S-hexadecanoyl-L-cysteinyl-[protein] + CoA</text>
        <dbReference type="Rhea" id="RHEA:36683"/>
        <dbReference type="Rhea" id="RHEA-COMP:10131"/>
        <dbReference type="Rhea" id="RHEA-COMP:11032"/>
        <dbReference type="ChEBI" id="CHEBI:29950"/>
        <dbReference type="ChEBI" id="CHEBI:57287"/>
        <dbReference type="ChEBI" id="CHEBI:57379"/>
        <dbReference type="ChEBI" id="CHEBI:74151"/>
        <dbReference type="EC" id="2.3.1.225"/>
    </reaction>
</comment>
<dbReference type="PANTHER" id="PTHR22883">
    <property type="entry name" value="ZINC FINGER DHHC DOMAIN CONTAINING PROTEIN"/>
    <property type="match status" value="1"/>
</dbReference>
<keyword evidence="2 8" id="KW-0808">Transferase</keyword>
<organism evidence="10 11">
    <name type="scientific">Saprolegnia parasitica (strain CBS 223.65)</name>
    <dbReference type="NCBI Taxonomy" id="695850"/>
    <lineage>
        <taxon>Eukaryota</taxon>
        <taxon>Sar</taxon>
        <taxon>Stramenopiles</taxon>
        <taxon>Oomycota</taxon>
        <taxon>Saprolegniomycetes</taxon>
        <taxon>Saprolegniales</taxon>
        <taxon>Saprolegniaceae</taxon>
        <taxon>Saprolegnia</taxon>
    </lineage>
</organism>
<dbReference type="GO" id="GO:0016020">
    <property type="term" value="C:membrane"/>
    <property type="evidence" value="ECO:0007669"/>
    <property type="project" value="UniProtKB-SubCell"/>
</dbReference>
<gene>
    <name evidence="10" type="ORF">SPRG_03753</name>
</gene>
<evidence type="ECO:0000256" key="2">
    <source>
        <dbReference type="ARBA" id="ARBA00022679"/>
    </source>
</evidence>
<keyword evidence="3 8" id="KW-0812">Transmembrane</keyword>
<comment type="similarity">
    <text evidence="7">Belongs to the DHHC palmitoyltransferase family. PFA5 subfamily.</text>
</comment>
<evidence type="ECO:0000256" key="5">
    <source>
        <dbReference type="ARBA" id="ARBA00023136"/>
    </source>
</evidence>
<proteinExistence type="inferred from homology"/>
<protein>
    <recommendedName>
        <fullName evidence="8">Palmitoyltransferase</fullName>
        <ecNumber evidence="8">2.3.1.225</ecNumber>
    </recommendedName>
</protein>
<dbReference type="EC" id="2.3.1.225" evidence="8"/>
<dbReference type="AlphaFoldDB" id="A0A067CMV9"/>
<evidence type="ECO:0000256" key="3">
    <source>
        <dbReference type="ARBA" id="ARBA00022692"/>
    </source>
</evidence>
<dbReference type="RefSeq" id="XP_012197712.1">
    <property type="nucleotide sequence ID" value="XM_012342322.1"/>
</dbReference>
<dbReference type="GO" id="GO:0005783">
    <property type="term" value="C:endoplasmic reticulum"/>
    <property type="evidence" value="ECO:0007669"/>
    <property type="project" value="TreeGrafter"/>
</dbReference>
<dbReference type="Proteomes" id="UP000030745">
    <property type="component" value="Unassembled WGS sequence"/>
</dbReference>
<evidence type="ECO:0000313" key="10">
    <source>
        <dbReference type="EMBL" id="KDO31833.1"/>
    </source>
</evidence>
<dbReference type="GO" id="GO:0019706">
    <property type="term" value="F:protein-cysteine S-palmitoyltransferase activity"/>
    <property type="evidence" value="ECO:0007669"/>
    <property type="project" value="UniProtKB-EC"/>
</dbReference>
<keyword evidence="4 8" id="KW-1133">Transmembrane helix</keyword>
<dbReference type="KEGG" id="spar:SPRG_03753"/>
<sequence>METDLMALQTPKEHDASVPTDDDHAVAILDDRRPGGCCFSAGQTHYLFHRGATATAFPSVCHVGPNWPCMTFTFALILAPSFICSLDRNIAPWVIAVLVLSVVLTFISFAMVACSDPGIIREDHVNPAGGDEGVLCAHCRIRRPADAVHCYECDVCIDGLDHHCPWTGKCIGKRTLKWFYLFLTTITLHLTFSISVLVYYIIRGTNK</sequence>
<dbReference type="GeneID" id="24126236"/>
<comment type="domain">
    <text evidence="8">The DHHC domain is required for palmitoyltransferase activity.</text>
</comment>
<dbReference type="InterPro" id="IPR039859">
    <property type="entry name" value="PFA4/ZDH16/20/ERF2-like"/>
</dbReference>
<accession>A0A067CMV9</accession>
<dbReference type="GO" id="GO:0006612">
    <property type="term" value="P:protein targeting to membrane"/>
    <property type="evidence" value="ECO:0007669"/>
    <property type="project" value="TreeGrafter"/>
</dbReference>
<dbReference type="OrthoDB" id="9909019at2759"/>
<feature type="transmembrane region" description="Helical" evidence="8">
    <location>
        <begin position="90"/>
        <end position="114"/>
    </location>
</feature>
<evidence type="ECO:0000256" key="8">
    <source>
        <dbReference type="RuleBase" id="RU079119"/>
    </source>
</evidence>
<evidence type="ECO:0000256" key="4">
    <source>
        <dbReference type="ARBA" id="ARBA00022989"/>
    </source>
</evidence>
<dbReference type="GO" id="GO:0005794">
    <property type="term" value="C:Golgi apparatus"/>
    <property type="evidence" value="ECO:0007669"/>
    <property type="project" value="TreeGrafter"/>
</dbReference>
<reference evidence="10 11" key="1">
    <citation type="journal article" date="2013" name="PLoS Genet.">
        <title>Distinctive expansion of potential virulence genes in the genome of the oomycete fish pathogen Saprolegnia parasitica.</title>
        <authorList>
            <person name="Jiang R.H."/>
            <person name="de Bruijn I."/>
            <person name="Haas B.J."/>
            <person name="Belmonte R."/>
            <person name="Lobach L."/>
            <person name="Christie J."/>
            <person name="van den Ackerveken G."/>
            <person name="Bottin A."/>
            <person name="Bulone V."/>
            <person name="Diaz-Moreno S.M."/>
            <person name="Dumas B."/>
            <person name="Fan L."/>
            <person name="Gaulin E."/>
            <person name="Govers F."/>
            <person name="Grenville-Briggs L.J."/>
            <person name="Horner N.R."/>
            <person name="Levin J.Z."/>
            <person name="Mammella M."/>
            <person name="Meijer H.J."/>
            <person name="Morris P."/>
            <person name="Nusbaum C."/>
            <person name="Oome S."/>
            <person name="Phillips A.J."/>
            <person name="van Rooyen D."/>
            <person name="Rzeszutek E."/>
            <person name="Saraiva M."/>
            <person name="Secombes C.J."/>
            <person name="Seidl M.F."/>
            <person name="Snel B."/>
            <person name="Stassen J.H."/>
            <person name="Sykes S."/>
            <person name="Tripathy S."/>
            <person name="van den Berg H."/>
            <person name="Vega-Arreguin J.C."/>
            <person name="Wawra S."/>
            <person name="Young S.K."/>
            <person name="Zeng Q."/>
            <person name="Dieguez-Uribeondo J."/>
            <person name="Russ C."/>
            <person name="Tyler B.M."/>
            <person name="van West P."/>
        </authorList>
    </citation>
    <scope>NUCLEOTIDE SEQUENCE [LARGE SCALE GENOMIC DNA]</scope>
    <source>
        <strain evidence="10 11">CBS 223.65</strain>
    </source>
</reference>
<feature type="domain" description="Palmitoyltransferase DHHC" evidence="9">
    <location>
        <begin position="133"/>
        <end position="204"/>
    </location>
</feature>
<evidence type="ECO:0000259" key="9">
    <source>
        <dbReference type="Pfam" id="PF01529"/>
    </source>
</evidence>
<keyword evidence="11" id="KW-1185">Reference proteome</keyword>
<evidence type="ECO:0000256" key="1">
    <source>
        <dbReference type="ARBA" id="ARBA00004141"/>
    </source>
</evidence>
<dbReference type="STRING" id="695850.A0A067CMV9"/>
<comment type="subcellular location">
    <subcellularLocation>
        <location evidence="1">Membrane</location>
        <topology evidence="1">Multi-pass membrane protein</topology>
    </subcellularLocation>
</comment>
<dbReference type="VEuPathDB" id="FungiDB:SPRG_03753"/>
<name>A0A067CMV9_SAPPC</name>